<evidence type="ECO:0000313" key="11">
    <source>
        <dbReference type="Proteomes" id="UP000476030"/>
    </source>
</evidence>
<evidence type="ECO:0000256" key="1">
    <source>
        <dbReference type="ARBA" id="ARBA00004429"/>
    </source>
</evidence>
<dbReference type="GO" id="GO:0005886">
    <property type="term" value="C:plasma membrane"/>
    <property type="evidence" value="ECO:0007669"/>
    <property type="project" value="UniProtKB-SubCell"/>
</dbReference>
<evidence type="ECO:0000256" key="4">
    <source>
        <dbReference type="ARBA" id="ARBA00022519"/>
    </source>
</evidence>
<feature type="transmembrane region" description="Helical" evidence="8">
    <location>
        <begin position="177"/>
        <end position="204"/>
    </location>
</feature>
<evidence type="ECO:0000256" key="2">
    <source>
        <dbReference type="ARBA" id="ARBA00022448"/>
    </source>
</evidence>
<feature type="domain" description="ABC transmembrane type-1" evidence="9">
    <location>
        <begin position="67"/>
        <end position="254"/>
    </location>
</feature>
<keyword evidence="2 8" id="KW-0813">Transport</keyword>
<evidence type="ECO:0000256" key="5">
    <source>
        <dbReference type="ARBA" id="ARBA00022692"/>
    </source>
</evidence>
<dbReference type="GO" id="GO:0055085">
    <property type="term" value="P:transmembrane transport"/>
    <property type="evidence" value="ECO:0007669"/>
    <property type="project" value="InterPro"/>
</dbReference>
<keyword evidence="4" id="KW-0997">Cell inner membrane</keyword>
<comment type="subcellular location">
    <subcellularLocation>
        <location evidence="1">Cell inner membrane</location>
        <topology evidence="1">Multi-pass membrane protein</topology>
    </subcellularLocation>
    <subcellularLocation>
        <location evidence="8">Cell membrane</location>
        <topology evidence="8">Multi-pass membrane protein</topology>
    </subcellularLocation>
</comment>
<dbReference type="Pfam" id="PF00528">
    <property type="entry name" value="BPD_transp_1"/>
    <property type="match status" value="1"/>
</dbReference>
<comment type="similarity">
    <text evidence="8">Belongs to the binding-protein-dependent transport system permease family.</text>
</comment>
<dbReference type="EMBL" id="WTUW01000002">
    <property type="protein sequence ID" value="MZR31543.1"/>
    <property type="molecule type" value="Genomic_DNA"/>
</dbReference>
<protein>
    <submittedName>
        <fullName evidence="10">ABC transporter permease subunit</fullName>
    </submittedName>
</protein>
<dbReference type="SUPFAM" id="SSF161098">
    <property type="entry name" value="MetI-like"/>
    <property type="match status" value="1"/>
</dbReference>
<reference evidence="10 11" key="1">
    <citation type="submission" date="2019-12" db="EMBL/GenBank/DDBJ databases">
        <title>Snethiella sp. nov. sp. isolated from sea sand.</title>
        <authorList>
            <person name="Kim J."/>
            <person name="Jeong S.E."/>
            <person name="Jung H.S."/>
            <person name="Jeon C.O."/>
        </authorList>
    </citation>
    <scope>NUCLEOTIDE SEQUENCE [LARGE SCALE GENOMIC DNA]</scope>
    <source>
        <strain evidence="10 11">DP05</strain>
    </source>
</reference>
<feature type="transmembrane region" description="Helical" evidence="8">
    <location>
        <begin position="73"/>
        <end position="92"/>
    </location>
</feature>
<dbReference type="InterPro" id="IPR035906">
    <property type="entry name" value="MetI-like_sf"/>
</dbReference>
<evidence type="ECO:0000313" key="10">
    <source>
        <dbReference type="EMBL" id="MZR31543.1"/>
    </source>
</evidence>
<dbReference type="PANTHER" id="PTHR43357:SF4">
    <property type="entry name" value="INNER MEMBRANE ABC TRANSPORTER PERMEASE PROTEIN YDCV"/>
    <property type="match status" value="1"/>
</dbReference>
<keyword evidence="3" id="KW-1003">Cell membrane</keyword>
<evidence type="ECO:0000256" key="8">
    <source>
        <dbReference type="RuleBase" id="RU363032"/>
    </source>
</evidence>
<organism evidence="10 11">
    <name type="scientific">Sneathiella litorea</name>
    <dbReference type="NCBI Taxonomy" id="2606216"/>
    <lineage>
        <taxon>Bacteria</taxon>
        <taxon>Pseudomonadati</taxon>
        <taxon>Pseudomonadota</taxon>
        <taxon>Alphaproteobacteria</taxon>
        <taxon>Sneathiellales</taxon>
        <taxon>Sneathiellaceae</taxon>
        <taxon>Sneathiella</taxon>
    </lineage>
</organism>
<dbReference type="Proteomes" id="UP000476030">
    <property type="component" value="Unassembled WGS sequence"/>
</dbReference>
<proteinExistence type="inferred from homology"/>
<dbReference type="AlphaFoldDB" id="A0A6L8WAN4"/>
<dbReference type="PANTHER" id="PTHR43357">
    <property type="entry name" value="INNER MEMBRANE ABC TRANSPORTER PERMEASE PROTEIN YDCV"/>
    <property type="match status" value="1"/>
</dbReference>
<feature type="transmembrane region" description="Helical" evidence="8">
    <location>
        <begin position="235"/>
        <end position="257"/>
    </location>
</feature>
<evidence type="ECO:0000256" key="7">
    <source>
        <dbReference type="ARBA" id="ARBA00023136"/>
    </source>
</evidence>
<keyword evidence="7 8" id="KW-0472">Membrane</keyword>
<feature type="transmembrane region" description="Helical" evidence="8">
    <location>
        <begin position="104"/>
        <end position="129"/>
    </location>
</feature>
<keyword evidence="6 8" id="KW-1133">Transmembrane helix</keyword>
<sequence length="267" mass="29503">MNKKPFNLSKFLLIGYFIVIILYLTFPIFIVIPISFSNNPFLRFPPSNLGVLWYETYFGDSGWVEATLLSLKVGLIACVVSTVVGTLAVLVLERQWLRSKTLLTYFITSPIIVPHIFISLGMFIFAIRLGIDDNAITLAFAHATIAFPFVFLIVGASHRQLDPTYERAARVLGAGPVRAFFSAAFPSLLPGIVAAAVFSFFVSFDELIIAEFMMSGQQTLPMRIWADLKLEMRPTIAAVSSILIVASIIGMGAAEILRRRSVNISNS</sequence>
<keyword evidence="11" id="KW-1185">Reference proteome</keyword>
<keyword evidence="5 8" id="KW-0812">Transmembrane</keyword>
<dbReference type="InterPro" id="IPR000515">
    <property type="entry name" value="MetI-like"/>
</dbReference>
<evidence type="ECO:0000259" key="9">
    <source>
        <dbReference type="PROSITE" id="PS50928"/>
    </source>
</evidence>
<evidence type="ECO:0000256" key="6">
    <source>
        <dbReference type="ARBA" id="ARBA00022989"/>
    </source>
</evidence>
<feature type="transmembrane region" description="Helical" evidence="8">
    <location>
        <begin position="12"/>
        <end position="36"/>
    </location>
</feature>
<comment type="caution">
    <text evidence="10">The sequence shown here is derived from an EMBL/GenBank/DDBJ whole genome shotgun (WGS) entry which is preliminary data.</text>
</comment>
<name>A0A6L8WAN4_9PROT</name>
<dbReference type="Gene3D" id="1.10.3720.10">
    <property type="entry name" value="MetI-like"/>
    <property type="match status" value="1"/>
</dbReference>
<dbReference type="RefSeq" id="WP_161316041.1">
    <property type="nucleotide sequence ID" value="NZ_WTUW01000002.1"/>
</dbReference>
<evidence type="ECO:0000256" key="3">
    <source>
        <dbReference type="ARBA" id="ARBA00022475"/>
    </source>
</evidence>
<gene>
    <name evidence="10" type="ORF">GQE98_12955</name>
</gene>
<accession>A0A6L8WAN4</accession>
<dbReference type="CDD" id="cd06261">
    <property type="entry name" value="TM_PBP2"/>
    <property type="match status" value="1"/>
</dbReference>
<dbReference type="PROSITE" id="PS50928">
    <property type="entry name" value="ABC_TM1"/>
    <property type="match status" value="1"/>
</dbReference>
<feature type="transmembrane region" description="Helical" evidence="8">
    <location>
        <begin position="135"/>
        <end position="156"/>
    </location>
</feature>